<dbReference type="GO" id="GO:0009409">
    <property type="term" value="P:response to cold"/>
    <property type="evidence" value="ECO:0007669"/>
    <property type="project" value="TreeGrafter"/>
</dbReference>
<name>A0A5R9FCI6_9BACL</name>
<evidence type="ECO:0000313" key="10">
    <source>
        <dbReference type="EMBL" id="TLS39378.1"/>
    </source>
</evidence>
<evidence type="ECO:0000313" key="11">
    <source>
        <dbReference type="Proteomes" id="UP000308230"/>
    </source>
</evidence>
<dbReference type="Pfam" id="PF00271">
    <property type="entry name" value="Helicase_C"/>
    <property type="match status" value="1"/>
</dbReference>
<feature type="compositionally biased region" description="Basic residues" evidence="6">
    <location>
        <begin position="398"/>
        <end position="414"/>
    </location>
</feature>
<dbReference type="InterPro" id="IPR011545">
    <property type="entry name" value="DEAD/DEAH_box_helicase_dom"/>
</dbReference>
<feature type="domain" description="DEAD-box RNA helicase Q" evidence="9">
    <location>
        <begin position="4"/>
        <end position="32"/>
    </location>
</feature>
<dbReference type="PANTHER" id="PTHR47963:SF1">
    <property type="entry name" value="DEAD-BOX ATP-DEPENDENT RNA HELICASE CSHB"/>
    <property type="match status" value="1"/>
</dbReference>
<dbReference type="OrthoDB" id="9805696at2"/>
<evidence type="ECO:0000256" key="5">
    <source>
        <dbReference type="PROSITE-ProRule" id="PRU00552"/>
    </source>
</evidence>
<dbReference type="GO" id="GO:0005524">
    <property type="term" value="F:ATP binding"/>
    <property type="evidence" value="ECO:0007669"/>
    <property type="project" value="UniProtKB-KW"/>
</dbReference>
<dbReference type="EMBL" id="SWLG01000001">
    <property type="protein sequence ID" value="TLS39378.1"/>
    <property type="molecule type" value="Genomic_DNA"/>
</dbReference>
<keyword evidence="1" id="KW-0547">Nucleotide-binding</keyword>
<dbReference type="GO" id="GO:0016787">
    <property type="term" value="F:hydrolase activity"/>
    <property type="evidence" value="ECO:0007669"/>
    <property type="project" value="UniProtKB-KW"/>
</dbReference>
<evidence type="ECO:0000259" key="9">
    <source>
        <dbReference type="PROSITE" id="PS51195"/>
    </source>
</evidence>
<dbReference type="Gene3D" id="3.40.50.300">
    <property type="entry name" value="P-loop containing nucleotide triphosphate hydrolases"/>
    <property type="match status" value="2"/>
</dbReference>
<dbReference type="SMART" id="SM00490">
    <property type="entry name" value="HELICc"/>
    <property type="match status" value="1"/>
</dbReference>
<organism evidence="10 11">
    <name type="scientific">Exobacillus caeni</name>
    <dbReference type="NCBI Taxonomy" id="2574798"/>
    <lineage>
        <taxon>Bacteria</taxon>
        <taxon>Bacillati</taxon>
        <taxon>Bacillota</taxon>
        <taxon>Bacilli</taxon>
        <taxon>Bacillales</taxon>
        <taxon>Guptibacillaceae</taxon>
        <taxon>Exobacillus</taxon>
    </lineage>
</organism>
<evidence type="ECO:0000256" key="4">
    <source>
        <dbReference type="ARBA" id="ARBA00022840"/>
    </source>
</evidence>
<dbReference type="PANTHER" id="PTHR47963">
    <property type="entry name" value="DEAD-BOX ATP-DEPENDENT RNA HELICASE 47, MITOCHONDRIAL"/>
    <property type="match status" value="1"/>
</dbReference>
<evidence type="ECO:0000256" key="3">
    <source>
        <dbReference type="ARBA" id="ARBA00022806"/>
    </source>
</evidence>
<dbReference type="InterPro" id="IPR014001">
    <property type="entry name" value="Helicase_ATP-bd"/>
</dbReference>
<gene>
    <name evidence="10" type="ORF">FCL54_03500</name>
</gene>
<evidence type="ECO:0000259" key="8">
    <source>
        <dbReference type="PROSITE" id="PS51194"/>
    </source>
</evidence>
<dbReference type="InterPro" id="IPR027417">
    <property type="entry name" value="P-loop_NTPase"/>
</dbReference>
<dbReference type="SUPFAM" id="SSF52540">
    <property type="entry name" value="P-loop containing nucleoside triphosphate hydrolases"/>
    <property type="match status" value="1"/>
</dbReference>
<dbReference type="PROSITE" id="PS51195">
    <property type="entry name" value="Q_MOTIF"/>
    <property type="match status" value="1"/>
</dbReference>
<sequence length="428" mass="48544">MNMKQFERLELKPFLIEALKRQRFERPTEIQERLIPGIKNGQSAIGQSQTGSGKTLAYLLPVLNRINPGQSTLQAIITAPTRELADQIHQEVEKLLTEQPEEGAITSKTAVGGTDRKRMISKMRNTPHLLVGTPGRIKDLVEEQAIDVHTAHMLVVDEADQMWDMGFIEDVDYVAARMQEELQMLVFSATIPESLQPFLKKYMSNPKFVQVNPEEGTAEKVENVLIPLRHRNKKEMLGNIVGSINPFLALIFANTKQTADEVADYLIEQGIDVDRLHGDVPPRQRKQIMKKIRSAESQFVVATDLASRGIDIKGVTHIINYEMPADLDFYVHRVGRTARAGAEGVAYTLVEAEDQNAVQKLSKRGIEFAYKDVKDGEFVEAKPLVTRRKKPDLTKGIHVPKPKKVKPGYKKKMRREKEDILNKRRRKK</sequence>
<dbReference type="PROSITE" id="PS51192">
    <property type="entry name" value="HELICASE_ATP_BIND_1"/>
    <property type="match status" value="1"/>
</dbReference>
<feature type="short sequence motif" description="Q motif" evidence="5">
    <location>
        <begin position="4"/>
        <end position="32"/>
    </location>
</feature>
<accession>A0A5R9FCI6</accession>
<proteinExistence type="predicted"/>
<dbReference type="AlphaFoldDB" id="A0A5R9FCI6"/>
<dbReference type="GO" id="GO:0003724">
    <property type="term" value="F:RNA helicase activity"/>
    <property type="evidence" value="ECO:0007669"/>
    <property type="project" value="InterPro"/>
</dbReference>
<evidence type="ECO:0000256" key="2">
    <source>
        <dbReference type="ARBA" id="ARBA00022801"/>
    </source>
</evidence>
<keyword evidence="2" id="KW-0378">Hydrolase</keyword>
<keyword evidence="4" id="KW-0067">ATP-binding</keyword>
<dbReference type="GO" id="GO:0005829">
    <property type="term" value="C:cytosol"/>
    <property type="evidence" value="ECO:0007669"/>
    <property type="project" value="TreeGrafter"/>
</dbReference>
<keyword evidence="3 10" id="KW-0347">Helicase</keyword>
<dbReference type="GO" id="GO:0005840">
    <property type="term" value="C:ribosome"/>
    <property type="evidence" value="ECO:0007669"/>
    <property type="project" value="TreeGrafter"/>
</dbReference>
<evidence type="ECO:0000256" key="6">
    <source>
        <dbReference type="SAM" id="MobiDB-lite"/>
    </source>
</evidence>
<evidence type="ECO:0000259" key="7">
    <source>
        <dbReference type="PROSITE" id="PS51192"/>
    </source>
</evidence>
<keyword evidence="11" id="KW-1185">Reference proteome</keyword>
<dbReference type="CDD" id="cd00268">
    <property type="entry name" value="DEADc"/>
    <property type="match status" value="1"/>
</dbReference>
<dbReference type="PROSITE" id="PS51194">
    <property type="entry name" value="HELICASE_CTER"/>
    <property type="match status" value="1"/>
</dbReference>
<dbReference type="GO" id="GO:0033592">
    <property type="term" value="F:RNA strand annealing activity"/>
    <property type="evidence" value="ECO:0007669"/>
    <property type="project" value="TreeGrafter"/>
</dbReference>
<dbReference type="InterPro" id="IPR001650">
    <property type="entry name" value="Helicase_C-like"/>
</dbReference>
<dbReference type="RefSeq" id="WP_138123165.1">
    <property type="nucleotide sequence ID" value="NZ_SWLG01000001.1"/>
</dbReference>
<feature type="domain" description="Helicase C-terminal" evidence="8">
    <location>
        <begin position="220"/>
        <end position="377"/>
    </location>
</feature>
<dbReference type="Pfam" id="PF00270">
    <property type="entry name" value="DEAD"/>
    <property type="match status" value="1"/>
</dbReference>
<dbReference type="InterPro" id="IPR044742">
    <property type="entry name" value="DEAD/DEAH_RhlB"/>
</dbReference>
<dbReference type="SMART" id="SM00487">
    <property type="entry name" value="DEXDc"/>
    <property type="match status" value="1"/>
</dbReference>
<comment type="caution">
    <text evidence="10">The sequence shown here is derived from an EMBL/GenBank/DDBJ whole genome shotgun (WGS) entry which is preliminary data.</text>
</comment>
<evidence type="ECO:0000256" key="1">
    <source>
        <dbReference type="ARBA" id="ARBA00022741"/>
    </source>
</evidence>
<reference evidence="10 11" key="1">
    <citation type="submission" date="2019-04" db="EMBL/GenBank/DDBJ databases">
        <title>Bacillus caeni sp. nov., a bacterium isolated from mangrove sediment.</title>
        <authorList>
            <person name="Huang H."/>
            <person name="Mo K."/>
            <person name="Hu Y."/>
        </authorList>
    </citation>
    <scope>NUCLEOTIDE SEQUENCE [LARGE SCALE GENOMIC DNA]</scope>
    <source>
        <strain evidence="10 11">HB172195</strain>
    </source>
</reference>
<feature type="region of interest" description="Disordered" evidence="6">
    <location>
        <begin position="392"/>
        <end position="428"/>
    </location>
</feature>
<dbReference type="InterPro" id="IPR050547">
    <property type="entry name" value="DEAD_box_RNA_helicases"/>
</dbReference>
<dbReference type="CDD" id="cd18787">
    <property type="entry name" value="SF2_C_DEAD"/>
    <property type="match status" value="1"/>
</dbReference>
<feature type="domain" description="Helicase ATP-binding" evidence="7">
    <location>
        <begin position="35"/>
        <end position="209"/>
    </location>
</feature>
<protein>
    <submittedName>
        <fullName evidence="10">DEAD/DEAH box helicase</fullName>
    </submittedName>
</protein>
<dbReference type="InterPro" id="IPR014014">
    <property type="entry name" value="RNA_helicase_DEAD_Q_motif"/>
</dbReference>
<dbReference type="Proteomes" id="UP000308230">
    <property type="component" value="Unassembled WGS sequence"/>
</dbReference>